<dbReference type="Proteomes" id="UP000007148">
    <property type="component" value="Unassembled WGS sequence"/>
</dbReference>
<dbReference type="InterPro" id="IPR052416">
    <property type="entry name" value="GTF3C_component"/>
</dbReference>
<dbReference type="PANTHER" id="PTHR15052:SF2">
    <property type="entry name" value="GENERAL TRANSCRIPTION FACTOR 3C POLYPEPTIDE 2"/>
    <property type="match status" value="1"/>
</dbReference>
<evidence type="ECO:0000256" key="4">
    <source>
        <dbReference type="SAM" id="MobiDB-lite"/>
    </source>
</evidence>
<dbReference type="OMA" id="ACELVLC"/>
<evidence type="ECO:0000256" key="2">
    <source>
        <dbReference type="ARBA" id="ARBA00023163"/>
    </source>
</evidence>
<comment type="subcellular location">
    <subcellularLocation>
        <location evidence="1">Nucleus</location>
    </subcellularLocation>
</comment>
<name>G4T884_SERID</name>
<dbReference type="GO" id="GO:0000127">
    <property type="term" value="C:transcription factor TFIIIC complex"/>
    <property type="evidence" value="ECO:0007669"/>
    <property type="project" value="TreeGrafter"/>
</dbReference>
<dbReference type="GO" id="GO:0006383">
    <property type="term" value="P:transcription by RNA polymerase III"/>
    <property type="evidence" value="ECO:0007669"/>
    <property type="project" value="TreeGrafter"/>
</dbReference>
<feature type="compositionally biased region" description="Basic residues" evidence="4">
    <location>
        <begin position="39"/>
        <end position="51"/>
    </location>
</feature>
<proteinExistence type="predicted"/>
<comment type="caution">
    <text evidence="5">The sequence shown here is derived from an EMBL/GenBank/DDBJ whole genome shotgun (WGS) entry which is preliminary data.</text>
</comment>
<evidence type="ECO:0000256" key="3">
    <source>
        <dbReference type="ARBA" id="ARBA00023242"/>
    </source>
</evidence>
<evidence type="ECO:0000313" key="6">
    <source>
        <dbReference type="Proteomes" id="UP000007148"/>
    </source>
</evidence>
<feature type="compositionally biased region" description="Acidic residues" evidence="4">
    <location>
        <begin position="1"/>
        <end position="13"/>
    </location>
</feature>
<protein>
    <submittedName>
        <fullName evidence="5">Uncharacterized protein</fullName>
    </submittedName>
</protein>
<accession>G4T884</accession>
<dbReference type="HOGENOM" id="CLU_019415_0_0_1"/>
<dbReference type="Gene3D" id="2.130.10.10">
    <property type="entry name" value="YVTN repeat-like/Quinoprotein amine dehydrogenase"/>
    <property type="match status" value="1"/>
</dbReference>
<keyword evidence="6" id="KW-1185">Reference proteome</keyword>
<dbReference type="SUPFAM" id="SSF50978">
    <property type="entry name" value="WD40 repeat-like"/>
    <property type="match status" value="1"/>
</dbReference>
<dbReference type="STRING" id="1109443.G4T884"/>
<organism evidence="5 6">
    <name type="scientific">Serendipita indica (strain DSM 11827)</name>
    <name type="common">Root endophyte fungus</name>
    <name type="synonym">Piriformospora indica</name>
    <dbReference type="NCBI Taxonomy" id="1109443"/>
    <lineage>
        <taxon>Eukaryota</taxon>
        <taxon>Fungi</taxon>
        <taxon>Dikarya</taxon>
        <taxon>Basidiomycota</taxon>
        <taxon>Agaricomycotina</taxon>
        <taxon>Agaricomycetes</taxon>
        <taxon>Sebacinales</taxon>
        <taxon>Serendipitaceae</taxon>
        <taxon>Serendipita</taxon>
    </lineage>
</organism>
<evidence type="ECO:0000256" key="1">
    <source>
        <dbReference type="ARBA" id="ARBA00004123"/>
    </source>
</evidence>
<dbReference type="InterPro" id="IPR036322">
    <property type="entry name" value="WD40_repeat_dom_sf"/>
</dbReference>
<dbReference type="GO" id="GO:0005634">
    <property type="term" value="C:nucleus"/>
    <property type="evidence" value="ECO:0007669"/>
    <property type="project" value="UniProtKB-SubCell"/>
</dbReference>
<dbReference type="OrthoDB" id="4703at2759"/>
<dbReference type="AlphaFoldDB" id="G4T884"/>
<dbReference type="FunCoup" id="G4T884">
    <property type="interactions" value="3"/>
</dbReference>
<gene>
    <name evidence="5" type="ORF">PIIN_01328</name>
</gene>
<sequence>MSSSESDSDEAAYGDEHIDIEIDEGDDSESTRGVNIAIKTRKPKNRSRKSVQAHNPPQSLMKTQNLPNVTRAARPAHVLINSLPSRDHRHRPGGIWYPPCNVVRLSRRPVPFTPVDVVPTTSITEPRIERRTKKAWMYCVSPGPCWELLEDRTFFKEEYADDSGKFRISRPHVYPCLSLSKESIVMLDAVQGQQYMPEGDMIDCLLGLRGAQTLHKFAALSSIAMDSITEGDSAHILYAGDPVTSVDWCPFTSDALRARKSQQILAVCTRKAHSRPILGTHYNSPANIQVWSFEQSLSSAGSHVKCLTVICIDEGKRRTLTMVELLNNNQGTATTKILGILSAVTMDGNVHIYAIPDVGGGVDIPRVKIQPMINLSLPRTTCQALDWANSQTIAIGGENATMTHYFPVHQTSILSIAWVRAPVGKPNGQYKLTEDPTIICSTGAEGKTNMTDTRDCIPRLVARNREVPHACIYSTFCGAIIATDVDFWIKLYQMVPSMLGKGHSTTEIGGVALTLSCSDMHPLLAVGCADGACITTNLLRGTRREGAVPLLNHKLFQLDYNPTSKQYRILDHFLPRESGVAEGTVFKESSQPKAGSGEAAKKDVIKEGFESGRIEPSGLWAPNIAVSTVAWNSVNGLGNASLLASGTTSGLVRIDEPEGAWMRGTRPYGSMAEIRFEGAEFANESGSESD</sequence>
<reference evidence="5 6" key="1">
    <citation type="journal article" date="2011" name="PLoS Pathog.">
        <title>Endophytic Life Strategies Decoded by Genome and Transcriptome Analyses of the Mutualistic Root Symbiont Piriformospora indica.</title>
        <authorList>
            <person name="Zuccaro A."/>
            <person name="Lahrmann U."/>
            <person name="Guldener U."/>
            <person name="Langen G."/>
            <person name="Pfiffi S."/>
            <person name="Biedenkopf D."/>
            <person name="Wong P."/>
            <person name="Samans B."/>
            <person name="Grimm C."/>
            <person name="Basiewicz M."/>
            <person name="Murat C."/>
            <person name="Martin F."/>
            <person name="Kogel K.H."/>
        </authorList>
    </citation>
    <scope>NUCLEOTIDE SEQUENCE [LARGE SCALE GENOMIC DNA]</scope>
    <source>
        <strain evidence="5 6">DSM 11827</strain>
    </source>
</reference>
<feature type="compositionally biased region" description="Polar residues" evidence="4">
    <location>
        <begin position="52"/>
        <end position="62"/>
    </location>
</feature>
<dbReference type="eggNOG" id="ENOG502S1WJ">
    <property type="taxonomic scope" value="Eukaryota"/>
</dbReference>
<evidence type="ECO:0000313" key="5">
    <source>
        <dbReference type="EMBL" id="CCA67499.1"/>
    </source>
</evidence>
<dbReference type="InterPro" id="IPR015943">
    <property type="entry name" value="WD40/YVTN_repeat-like_dom_sf"/>
</dbReference>
<dbReference type="PANTHER" id="PTHR15052">
    <property type="entry name" value="RNA POLYMERASE III TRANSCRIPTION INITIATION FACTOR COMPLEX SUBUNIT"/>
    <property type="match status" value="1"/>
</dbReference>
<dbReference type="EMBL" id="CAFZ01000015">
    <property type="protein sequence ID" value="CCA67499.1"/>
    <property type="molecule type" value="Genomic_DNA"/>
</dbReference>
<dbReference type="InParanoid" id="G4T884"/>
<keyword evidence="2" id="KW-0804">Transcription</keyword>
<keyword evidence="3" id="KW-0539">Nucleus</keyword>
<feature type="region of interest" description="Disordered" evidence="4">
    <location>
        <begin position="1"/>
        <end position="62"/>
    </location>
</feature>